<name>A0A436ZRC2_ARTFL</name>
<evidence type="ECO:0000256" key="4">
    <source>
        <dbReference type="ARBA" id="ARBA00022786"/>
    </source>
</evidence>
<proteinExistence type="predicted"/>
<dbReference type="AlphaFoldDB" id="A0A436ZRC2"/>
<reference evidence="7 8" key="1">
    <citation type="submission" date="2019-01" db="EMBL/GenBank/DDBJ databases">
        <title>Intercellular communication is required for trap formation in the nematode-trapping fungus Duddingtonia flagrans.</title>
        <authorList>
            <person name="Youssar L."/>
            <person name="Wernet V."/>
            <person name="Hensel N."/>
            <person name="Hildebrandt H.-G."/>
            <person name="Fischer R."/>
        </authorList>
    </citation>
    <scope>NUCLEOTIDE SEQUENCE [LARGE SCALE GENOMIC DNA]</scope>
    <source>
        <strain evidence="7 8">CBS H-5679</strain>
    </source>
</reference>
<evidence type="ECO:0000256" key="5">
    <source>
        <dbReference type="ARBA" id="ARBA00022801"/>
    </source>
</evidence>
<keyword evidence="4" id="KW-0833">Ubl conjugation pathway</keyword>
<dbReference type="PANTHER" id="PTHR13367:SF33">
    <property type="entry name" value="P-LOOP CONTAINING NUCLEOSIDE TRIPHOSPHATE HYDROLASE PROTEIN"/>
    <property type="match status" value="1"/>
</dbReference>
<dbReference type="GeneID" id="93591652"/>
<dbReference type="InterPro" id="IPR051346">
    <property type="entry name" value="OTU_Deubiquitinase"/>
</dbReference>
<evidence type="ECO:0000256" key="2">
    <source>
        <dbReference type="ARBA" id="ARBA00012759"/>
    </source>
</evidence>
<dbReference type="Proteomes" id="UP000283090">
    <property type="component" value="Unassembled WGS sequence"/>
</dbReference>
<dbReference type="EC" id="3.4.19.12" evidence="2"/>
<comment type="catalytic activity">
    <reaction evidence="1">
        <text>Thiol-dependent hydrolysis of ester, thioester, amide, peptide and isopeptide bonds formed by the C-terminal Gly of ubiquitin (a 76-residue protein attached to proteins as an intracellular targeting signal).</text>
        <dbReference type="EC" id="3.4.19.12"/>
    </reaction>
</comment>
<dbReference type="EMBL" id="SAEB01000012">
    <property type="protein sequence ID" value="RVD81477.1"/>
    <property type="molecule type" value="Genomic_DNA"/>
</dbReference>
<evidence type="ECO:0000313" key="7">
    <source>
        <dbReference type="EMBL" id="RVD81477.1"/>
    </source>
</evidence>
<evidence type="ECO:0000256" key="3">
    <source>
        <dbReference type="ARBA" id="ARBA00022670"/>
    </source>
</evidence>
<gene>
    <name evidence="7" type="ORF">DFL_009341</name>
</gene>
<comment type="caution">
    <text evidence="7">The sequence shown here is derived from an EMBL/GenBank/DDBJ whole genome shotgun (WGS) entry which is preliminary data.</text>
</comment>
<organism evidence="7 8">
    <name type="scientific">Arthrobotrys flagrans</name>
    <name type="common">Nematode-trapping fungus</name>
    <name type="synonym">Trichothecium flagrans</name>
    <dbReference type="NCBI Taxonomy" id="97331"/>
    <lineage>
        <taxon>Eukaryota</taxon>
        <taxon>Fungi</taxon>
        <taxon>Dikarya</taxon>
        <taxon>Ascomycota</taxon>
        <taxon>Pezizomycotina</taxon>
        <taxon>Orbiliomycetes</taxon>
        <taxon>Orbiliales</taxon>
        <taxon>Orbiliaceae</taxon>
        <taxon>Arthrobotrys</taxon>
    </lineage>
</organism>
<dbReference type="GO" id="GO:0006508">
    <property type="term" value="P:proteolysis"/>
    <property type="evidence" value="ECO:0007669"/>
    <property type="project" value="UniProtKB-KW"/>
</dbReference>
<keyword evidence="8" id="KW-1185">Reference proteome</keyword>
<dbReference type="PANTHER" id="PTHR13367">
    <property type="entry name" value="UBIQUITIN THIOESTERASE"/>
    <property type="match status" value="1"/>
</dbReference>
<sequence length="104" mass="11526">MRRDGRLESFLSSALSQQLDRVLVYLDEAHTRGTDLKLPIGSRAAVTLGPNLAKDKFVQGCMRMRKLGKGHSLTFFAPPDVYAQIQHKTGKAQTESVNLSDILL</sequence>
<evidence type="ECO:0000256" key="6">
    <source>
        <dbReference type="ARBA" id="ARBA00022807"/>
    </source>
</evidence>
<dbReference type="RefSeq" id="XP_067487021.1">
    <property type="nucleotide sequence ID" value="XM_067639210.1"/>
</dbReference>
<keyword evidence="5" id="KW-0378">Hydrolase</keyword>
<dbReference type="OrthoDB" id="3182339at2759"/>
<accession>A0A436ZRC2</accession>
<dbReference type="STRING" id="97331.A0A436ZRC2"/>
<dbReference type="VEuPathDB" id="FungiDB:DFL_009341"/>
<keyword evidence="3" id="KW-0645">Protease</keyword>
<keyword evidence="6" id="KW-0788">Thiol protease</keyword>
<evidence type="ECO:0000256" key="1">
    <source>
        <dbReference type="ARBA" id="ARBA00000707"/>
    </source>
</evidence>
<evidence type="ECO:0000313" key="8">
    <source>
        <dbReference type="Proteomes" id="UP000283090"/>
    </source>
</evidence>
<protein>
    <recommendedName>
        <fullName evidence="2">ubiquitinyl hydrolase 1</fullName>
        <ecNumber evidence="2">3.4.19.12</ecNumber>
    </recommendedName>
</protein>
<dbReference type="GO" id="GO:0004843">
    <property type="term" value="F:cysteine-type deubiquitinase activity"/>
    <property type="evidence" value="ECO:0007669"/>
    <property type="project" value="UniProtKB-EC"/>
</dbReference>